<feature type="region of interest" description="Disordered" evidence="6">
    <location>
        <begin position="59"/>
        <end position="98"/>
    </location>
</feature>
<feature type="compositionally biased region" description="Acidic residues" evidence="6">
    <location>
        <begin position="65"/>
        <end position="87"/>
    </location>
</feature>
<dbReference type="PANTHER" id="PTHR22526">
    <property type="entry name" value="ANAPHASE PROMOTING COMPLEX C SUBUNIT 15, PSEUDOGENE-RELATED"/>
    <property type="match status" value="1"/>
</dbReference>
<sequence length="128" mass="14443">MSMLPFFPSLRPRIANRIWFDNATINEEAEILKYEREHHSWLDAMKNAAADIHPMGKVLTMPGLETDDEDANDDSDDSEDTNEDEDTNDRAIPGLPERSSLVLYSPGEDMNLNDGVPVIVEGDVFQYS</sequence>
<dbReference type="GO" id="GO:0051301">
    <property type="term" value="P:cell division"/>
    <property type="evidence" value="ECO:0007669"/>
    <property type="project" value="UniProtKB-KW"/>
</dbReference>
<evidence type="ECO:0000256" key="6">
    <source>
        <dbReference type="SAM" id="MobiDB-lite"/>
    </source>
</evidence>
<dbReference type="GO" id="GO:0090266">
    <property type="term" value="P:regulation of mitotic cell cycle spindle assembly checkpoint"/>
    <property type="evidence" value="ECO:0007669"/>
    <property type="project" value="InterPro"/>
</dbReference>
<dbReference type="GO" id="GO:0005680">
    <property type="term" value="C:anaphase-promoting complex"/>
    <property type="evidence" value="ECO:0007669"/>
    <property type="project" value="InterPro"/>
</dbReference>
<reference evidence="7" key="1">
    <citation type="submission" date="2017-01" db="EMBL/GenBank/DDBJ databases">
        <title>An insight into the sialome and mialome of the horn fly, Haematobia irritans.</title>
        <authorList>
            <person name="Breijo M."/>
            <person name="Boiani M."/>
            <person name="Ures X."/>
            <person name="Rocha S."/>
            <person name="Sequeira M."/>
            <person name="Ribeiro J.M."/>
        </authorList>
    </citation>
    <scope>NUCLEOTIDE SEQUENCE</scope>
</reference>
<proteinExistence type="inferred from homology"/>
<keyword evidence="5" id="KW-0131">Cell cycle</keyword>
<dbReference type="AlphaFoldDB" id="A0A1L8EB74"/>
<dbReference type="PANTHER" id="PTHR22526:SF2">
    <property type="entry name" value="ANAPHASE PROMOTING COMPLEX C SUBUNIT 15, PSEUDOGENE-RELATED"/>
    <property type="match status" value="1"/>
</dbReference>
<name>A0A1L8EB74_HAEIR</name>
<evidence type="ECO:0000256" key="2">
    <source>
        <dbReference type="ARBA" id="ARBA00009618"/>
    </source>
</evidence>
<keyword evidence="3" id="KW-0132">Cell division</keyword>
<protein>
    <recommendedName>
        <fullName evidence="8">Anaphase-promoting complex subunit 15</fullName>
    </recommendedName>
</protein>
<dbReference type="Pfam" id="PF15243">
    <property type="entry name" value="ANAPC15"/>
    <property type="match status" value="1"/>
</dbReference>
<evidence type="ECO:0000256" key="1">
    <source>
        <dbReference type="ARBA" id="ARBA00004906"/>
    </source>
</evidence>
<comment type="pathway">
    <text evidence="1">Protein modification; protein ubiquitination.</text>
</comment>
<evidence type="ECO:0008006" key="8">
    <source>
        <dbReference type="Google" id="ProtNLM"/>
    </source>
</evidence>
<keyword evidence="4" id="KW-0498">Mitosis</keyword>
<dbReference type="EMBL" id="GFDG01002792">
    <property type="protein sequence ID" value="JAV16007.1"/>
    <property type="molecule type" value="Transcribed_RNA"/>
</dbReference>
<organism evidence="7">
    <name type="scientific">Haematobia irritans</name>
    <name type="common">Horn fly</name>
    <name type="synonym">Conops irritans</name>
    <dbReference type="NCBI Taxonomy" id="7368"/>
    <lineage>
        <taxon>Eukaryota</taxon>
        <taxon>Metazoa</taxon>
        <taxon>Ecdysozoa</taxon>
        <taxon>Arthropoda</taxon>
        <taxon>Hexapoda</taxon>
        <taxon>Insecta</taxon>
        <taxon>Pterygota</taxon>
        <taxon>Neoptera</taxon>
        <taxon>Endopterygota</taxon>
        <taxon>Diptera</taxon>
        <taxon>Brachycera</taxon>
        <taxon>Muscomorpha</taxon>
        <taxon>Muscoidea</taxon>
        <taxon>Muscidae</taxon>
        <taxon>Haematobia</taxon>
    </lineage>
</organism>
<comment type="similarity">
    <text evidence="2">Belongs to the APC15 family.</text>
</comment>
<evidence type="ECO:0000256" key="3">
    <source>
        <dbReference type="ARBA" id="ARBA00022618"/>
    </source>
</evidence>
<evidence type="ECO:0000313" key="7">
    <source>
        <dbReference type="EMBL" id="JAV16007.1"/>
    </source>
</evidence>
<evidence type="ECO:0000256" key="5">
    <source>
        <dbReference type="ARBA" id="ARBA00023306"/>
    </source>
</evidence>
<evidence type="ECO:0000256" key="4">
    <source>
        <dbReference type="ARBA" id="ARBA00022776"/>
    </source>
</evidence>
<accession>A0A1L8EB74</accession>
<dbReference type="InterPro" id="IPR026182">
    <property type="entry name" value="ANAPC15"/>
</dbReference>